<organism evidence="8 9">
    <name type="scientific">Aurantimonas aggregata</name>
    <dbReference type="NCBI Taxonomy" id="2047720"/>
    <lineage>
        <taxon>Bacteria</taxon>
        <taxon>Pseudomonadati</taxon>
        <taxon>Pseudomonadota</taxon>
        <taxon>Alphaproteobacteria</taxon>
        <taxon>Hyphomicrobiales</taxon>
        <taxon>Aurantimonadaceae</taxon>
        <taxon>Aurantimonas</taxon>
    </lineage>
</organism>
<name>A0A6L9MJZ2_9HYPH</name>
<evidence type="ECO:0000256" key="5">
    <source>
        <dbReference type="ARBA" id="ARBA00023136"/>
    </source>
</evidence>
<evidence type="ECO:0000313" key="8">
    <source>
        <dbReference type="EMBL" id="NDV87918.1"/>
    </source>
</evidence>
<sequence length="140" mass="15452">MNSSRSSVDQAETRRALLVQIGRFALVGVAGFAINALIVHLVVPTIGPIWAQAIAFPVAVTATWFLNRRYTFDRSHKGWLAEWAQYVGANILGWLATNLAYLILILSMSYFYDRPLFALAVGAAAGMGFNFVASRRLVFL</sequence>
<comment type="caution">
    <text evidence="8">The sequence shown here is derived from an EMBL/GenBank/DDBJ whole genome shotgun (WGS) entry which is preliminary data.</text>
</comment>
<dbReference type="InterPro" id="IPR007267">
    <property type="entry name" value="GtrA_DPMS_TM"/>
</dbReference>
<keyword evidence="3 6" id="KW-0812">Transmembrane</keyword>
<evidence type="ECO:0000256" key="3">
    <source>
        <dbReference type="ARBA" id="ARBA00022692"/>
    </source>
</evidence>
<dbReference type="GO" id="GO:0005886">
    <property type="term" value="C:plasma membrane"/>
    <property type="evidence" value="ECO:0007669"/>
    <property type="project" value="TreeGrafter"/>
</dbReference>
<protein>
    <recommendedName>
        <fullName evidence="7">GtrA/DPMS transmembrane domain-containing protein</fullName>
    </recommendedName>
</protein>
<keyword evidence="5 6" id="KW-0472">Membrane</keyword>
<dbReference type="PANTHER" id="PTHR38459:SF1">
    <property type="entry name" value="PROPHAGE BACTOPRENOL-LINKED GLUCOSE TRANSLOCASE HOMOLOG"/>
    <property type="match status" value="1"/>
</dbReference>
<evidence type="ECO:0000259" key="7">
    <source>
        <dbReference type="Pfam" id="PF04138"/>
    </source>
</evidence>
<dbReference type="GO" id="GO:0000271">
    <property type="term" value="P:polysaccharide biosynthetic process"/>
    <property type="evidence" value="ECO:0007669"/>
    <property type="project" value="InterPro"/>
</dbReference>
<keyword evidence="4 6" id="KW-1133">Transmembrane helix</keyword>
<feature type="transmembrane region" description="Helical" evidence="6">
    <location>
        <begin position="87"/>
        <end position="110"/>
    </location>
</feature>
<proteinExistence type="inferred from homology"/>
<dbReference type="EMBL" id="JAAAMJ010000011">
    <property type="protein sequence ID" value="NDV87918.1"/>
    <property type="molecule type" value="Genomic_DNA"/>
</dbReference>
<gene>
    <name evidence="8" type="ORF">GTW51_14525</name>
</gene>
<evidence type="ECO:0000256" key="4">
    <source>
        <dbReference type="ARBA" id="ARBA00022989"/>
    </source>
</evidence>
<comment type="similarity">
    <text evidence="2">Belongs to the GtrA family.</text>
</comment>
<dbReference type="AlphaFoldDB" id="A0A6L9MJZ2"/>
<evidence type="ECO:0000256" key="6">
    <source>
        <dbReference type="SAM" id="Phobius"/>
    </source>
</evidence>
<accession>A0A6L9MJZ2</accession>
<evidence type="ECO:0000256" key="1">
    <source>
        <dbReference type="ARBA" id="ARBA00004141"/>
    </source>
</evidence>
<comment type="subcellular location">
    <subcellularLocation>
        <location evidence="1">Membrane</location>
        <topology evidence="1">Multi-pass membrane protein</topology>
    </subcellularLocation>
</comment>
<feature type="domain" description="GtrA/DPMS transmembrane" evidence="7">
    <location>
        <begin position="23"/>
        <end position="139"/>
    </location>
</feature>
<feature type="transmembrane region" description="Helical" evidence="6">
    <location>
        <begin position="49"/>
        <end position="66"/>
    </location>
</feature>
<keyword evidence="9" id="KW-1185">Reference proteome</keyword>
<dbReference type="Proteomes" id="UP000476332">
    <property type="component" value="Unassembled WGS sequence"/>
</dbReference>
<dbReference type="Pfam" id="PF04138">
    <property type="entry name" value="GtrA_DPMS_TM"/>
    <property type="match status" value="1"/>
</dbReference>
<evidence type="ECO:0000256" key="2">
    <source>
        <dbReference type="ARBA" id="ARBA00009399"/>
    </source>
</evidence>
<feature type="transmembrane region" description="Helical" evidence="6">
    <location>
        <begin position="116"/>
        <end position="133"/>
    </location>
</feature>
<dbReference type="RefSeq" id="WP_163044745.1">
    <property type="nucleotide sequence ID" value="NZ_JAAAMJ010000011.1"/>
</dbReference>
<reference evidence="8 9" key="1">
    <citation type="submission" date="2020-01" db="EMBL/GenBank/DDBJ databases">
        <title>Genomes of bacteria type strains.</title>
        <authorList>
            <person name="Chen J."/>
            <person name="Zhu S."/>
            <person name="Chen J."/>
        </authorList>
    </citation>
    <scope>NUCLEOTIDE SEQUENCE [LARGE SCALE GENOMIC DNA]</scope>
    <source>
        <strain evidence="8 9">KCTC 52919</strain>
    </source>
</reference>
<dbReference type="InterPro" id="IPR051401">
    <property type="entry name" value="GtrA_CellWall_Glycosyl"/>
</dbReference>
<dbReference type="PANTHER" id="PTHR38459">
    <property type="entry name" value="PROPHAGE BACTOPRENOL-LINKED GLUCOSE TRANSLOCASE HOMOLOG"/>
    <property type="match status" value="1"/>
</dbReference>
<feature type="transmembrane region" description="Helical" evidence="6">
    <location>
        <begin position="21"/>
        <end position="43"/>
    </location>
</feature>
<evidence type="ECO:0000313" key="9">
    <source>
        <dbReference type="Proteomes" id="UP000476332"/>
    </source>
</evidence>